<name>A0A075IEX9_9EURY</name>
<evidence type="ECO:0000256" key="6">
    <source>
        <dbReference type="SAM" id="MobiDB-lite"/>
    </source>
</evidence>
<dbReference type="GO" id="GO:0004252">
    <property type="term" value="F:serine-type endopeptidase activity"/>
    <property type="evidence" value="ECO:0007669"/>
    <property type="project" value="UniProtKB-UniRule"/>
</dbReference>
<dbReference type="InterPro" id="IPR011635">
    <property type="entry name" value="CARDB"/>
</dbReference>
<evidence type="ECO:0000256" key="1">
    <source>
        <dbReference type="ARBA" id="ARBA00011073"/>
    </source>
</evidence>
<dbReference type="PROSITE" id="PS51892">
    <property type="entry name" value="SUBTILASE"/>
    <property type="match status" value="1"/>
</dbReference>
<feature type="active site" description="Charge relay system" evidence="5">
    <location>
        <position position="332"/>
    </location>
</feature>
<feature type="active site" description="Charge relay system" evidence="5">
    <location>
        <position position="298"/>
    </location>
</feature>
<dbReference type="InterPro" id="IPR051048">
    <property type="entry name" value="Peptidase_S8/S53_subtilisin"/>
</dbReference>
<evidence type="ECO:0000256" key="4">
    <source>
        <dbReference type="ARBA" id="ARBA00022825"/>
    </source>
</evidence>
<dbReference type="Gene3D" id="3.40.50.200">
    <property type="entry name" value="Peptidase S8/S53 domain"/>
    <property type="match status" value="1"/>
</dbReference>
<sequence length="1619" mass="171056">MNGQKGPVSRLLCMTSVRSVITVLSVLLISTWGGVLASASDGAGTPVSEADDTASNEHHSWTSISLATASTYPLREASGVIHSPFGSFDPTVDMIPLGPENLYDPSAMQRTGMILVQSNSADISALQDSLSDWGLAVIDVVPDDTLVIRVDPERVHGIIDELGKMSSVRWIGQLPIAWRVSSELVPLAGRQGIVVDLDVVPSPDLRFDELAALSQDLELISGEIGPRGVCDAYLCQPRSVDALWIPVLAMDGRILHIGSASQIVIHNDNARTIGGIDSVLLESGGTLNGSGEVLAISDTGLDGDHGDFENRIRGIYDQFGPDNSHMDRNSGHGTHVTATLLGDGSGDSATMGMVPAATFHFYQLEADSSGLLARWGSLYDMFSHSWQNSARIQTNSWGNENLVGEYSSDSRSADSFLVDYPRFLVLFSAGDLGSSGANSVTPPGTAKNVLTVGASTTGAYGSTAEGAVAGSSSRGTTLDGRIKPDLVAPGVSICSARAEEAQFANGGPCSSATHSDGTTPLYMTLNGSSMATPVVAGAATMVRQYLRESEGISEPRSDLIRAILINGAEDLGDPDIPNALEGWGQLDLQQSLYPSSNDGFEDWSLDLFYDDTRELLPGHSFVYTFEMSNDARMGLDITLVWNDREGSAIANQSAPRLVNDLDLRVTSPNGTVYVGNSFSNGFSAPGGGSEDRLNNVERIRLPTNNGEVPGTGTWTVEVGHAGGTLQDYAIVLTGLATELEQSDLTVFEGSLSSSVESPLQGDTLLIEAAWKNQAAAPTGTYSVEIEDITDGVVMHTSEQSSLGGGMLDSLSFPYAFSTTGLHTLELRLDSTSEVNELNDESNGVDNNRILLHINVSQIGVRLTPLMEDGTVPSTPAELSQAKTRTLDPRTSSWVLFELEMRNEGTSQISVGLSVSPVQRLDNDGVMYQPRDEWWKLVNETGPWTLAPFGEEGDRIVVTLNMSDMDTDLSNPDDAVYALPGTFISDLNLFDTNAPTIAHSIRLTAIVERVEGLFTLIAGTEGLGAEPGDFAVFSLSIKNTGNGPTQYTVSCETPERWTIHLGNSQSSELTLEPLNRLQFLPLPIRIRVPSAQDGEPAAGTTEDVECITTSVNDPTLETTEQTVVAVFESLDFSPELFDSEGVALGPLALAQPRPVLNSDTVTTELVVSNDGNVPMQFVVQAFSSLNTWPIQLTEGSNVQSEEIAFAIPAGSSATVSIVTIVPPAAEMGDSNTITIRTTLADGPTVTNATRLMVQEIAALDLSWNYTMLIALGVPGIADIHAHNTGNVELDVSLTMGTLPADWSGGFLSGRDFSMGMNQEATIAVGIDLPGSLPAGPLEQIVSVIIEATTPSGETSVYTVEMAVEVVPSIWIVLSCESTSIEDISSDGDTFEVVVTNRGNSFAEVLLVGIGPTDWDVQLSQGLISLDAGESAAVTVSATPSDDAANGLTEITFVANATGSQGGLATITDGTLQVGISKSRDSTSGGLGGLLDYLGLPSWTLALIFLVLLGSAVATGVRMRRSSESSLRPEEELIPPGSALLAGSQSERKAAALDTSVSGEVLTGGVSDEEIQSTIAQSSPSLKPPSSSEGAPPLPIGGLPEGWTMEQWVAYGHLWWEQNKP</sequence>
<dbReference type="Gene3D" id="2.60.120.380">
    <property type="match status" value="1"/>
</dbReference>
<dbReference type="EMBL" id="KF901292">
    <property type="protein sequence ID" value="AIF25497.1"/>
    <property type="molecule type" value="Genomic_DNA"/>
</dbReference>
<dbReference type="CDD" id="cd04842">
    <property type="entry name" value="Peptidases_S8_Kp43_protease"/>
    <property type="match status" value="1"/>
</dbReference>
<dbReference type="InterPro" id="IPR008979">
    <property type="entry name" value="Galactose-bd-like_sf"/>
</dbReference>
<dbReference type="InterPro" id="IPR015500">
    <property type="entry name" value="Peptidase_S8_subtilisin-rel"/>
</dbReference>
<evidence type="ECO:0000259" key="9">
    <source>
        <dbReference type="Pfam" id="PF07705"/>
    </source>
</evidence>
<dbReference type="InterPro" id="IPR013783">
    <property type="entry name" value="Ig-like_fold"/>
</dbReference>
<dbReference type="Gene3D" id="2.60.40.10">
    <property type="entry name" value="Immunoglobulins"/>
    <property type="match status" value="1"/>
</dbReference>
<dbReference type="SUPFAM" id="SSF49785">
    <property type="entry name" value="Galactose-binding domain-like"/>
    <property type="match status" value="1"/>
</dbReference>
<evidence type="ECO:0000256" key="7">
    <source>
        <dbReference type="SAM" id="Phobius"/>
    </source>
</evidence>
<protein>
    <submittedName>
        <fullName evidence="10">KP-43 peptidase</fullName>
    </submittedName>
</protein>
<keyword evidence="3 5" id="KW-0378">Hydrolase</keyword>
<evidence type="ECO:0000313" key="10">
    <source>
        <dbReference type="EMBL" id="AIF25497.1"/>
    </source>
</evidence>
<evidence type="ECO:0000259" key="8">
    <source>
        <dbReference type="Pfam" id="PF00082"/>
    </source>
</evidence>
<dbReference type="GO" id="GO:0006508">
    <property type="term" value="P:proteolysis"/>
    <property type="evidence" value="ECO:0007669"/>
    <property type="project" value="UniProtKB-KW"/>
</dbReference>
<evidence type="ECO:0000256" key="5">
    <source>
        <dbReference type="PROSITE-ProRule" id="PRU01240"/>
    </source>
</evidence>
<comment type="similarity">
    <text evidence="1 5">Belongs to the peptidase S8 family.</text>
</comment>
<keyword evidence="7" id="KW-1133">Transmembrane helix</keyword>
<evidence type="ECO:0000256" key="3">
    <source>
        <dbReference type="ARBA" id="ARBA00022801"/>
    </source>
</evidence>
<dbReference type="PRINTS" id="PR00723">
    <property type="entry name" value="SUBTILISIN"/>
</dbReference>
<keyword evidence="4 5" id="KW-0720">Serine protease</keyword>
<keyword evidence="2 5" id="KW-0645">Protease</keyword>
<dbReference type="SUPFAM" id="SSF52743">
    <property type="entry name" value="Subtilisin-like"/>
    <property type="match status" value="1"/>
</dbReference>
<dbReference type="PANTHER" id="PTHR43399:SF4">
    <property type="entry name" value="CELL WALL-ASSOCIATED PROTEASE"/>
    <property type="match status" value="1"/>
</dbReference>
<feature type="region of interest" description="Disordered" evidence="6">
    <location>
        <begin position="1573"/>
        <end position="1597"/>
    </location>
</feature>
<dbReference type="PANTHER" id="PTHR43399">
    <property type="entry name" value="SUBTILISIN-RELATED"/>
    <property type="match status" value="1"/>
</dbReference>
<organism evidence="10">
    <name type="scientific">uncultured marine group II/III euryarchaeote SAT1000_51_E07</name>
    <dbReference type="NCBI Taxonomy" id="1456588"/>
    <lineage>
        <taxon>Archaea</taxon>
        <taxon>Methanobacteriati</taxon>
        <taxon>Methanobacteriota</taxon>
        <taxon>environmental samples</taxon>
    </lineage>
</organism>
<dbReference type="InterPro" id="IPR036852">
    <property type="entry name" value="Peptidase_S8/S53_dom_sf"/>
</dbReference>
<evidence type="ECO:0000256" key="2">
    <source>
        <dbReference type="ARBA" id="ARBA00022670"/>
    </source>
</evidence>
<keyword evidence="7" id="KW-0812">Transmembrane</keyword>
<dbReference type="Pfam" id="PF07705">
    <property type="entry name" value="CARDB"/>
    <property type="match status" value="1"/>
</dbReference>
<feature type="domain" description="CARDB" evidence="9">
    <location>
        <begin position="742"/>
        <end position="843"/>
    </location>
</feature>
<feature type="compositionally biased region" description="Low complexity" evidence="6">
    <location>
        <begin position="1576"/>
        <end position="1586"/>
    </location>
</feature>
<keyword evidence="7" id="KW-0472">Membrane</keyword>
<proteinExistence type="inferred from homology"/>
<reference evidence="10" key="1">
    <citation type="journal article" date="2014" name="Genome Biol. Evol.">
        <title>Pangenome evidence for extensive interdomain horizontal transfer affecting lineage core and shell genes in uncultured planktonic thaumarchaeota and euryarchaeota.</title>
        <authorList>
            <person name="Deschamps P."/>
            <person name="Zivanovic Y."/>
            <person name="Moreira D."/>
            <person name="Rodriguez-Valera F."/>
            <person name="Lopez-Garcia P."/>
        </authorList>
    </citation>
    <scope>NUCLEOTIDE SEQUENCE</scope>
</reference>
<feature type="domain" description="Peptidase S8/S53" evidence="8">
    <location>
        <begin position="289"/>
        <end position="584"/>
    </location>
</feature>
<feature type="region of interest" description="Disordered" evidence="6">
    <location>
        <begin position="1518"/>
        <end position="1539"/>
    </location>
</feature>
<feature type="transmembrane region" description="Helical" evidence="7">
    <location>
        <begin position="1497"/>
        <end position="1515"/>
    </location>
</feature>
<dbReference type="InterPro" id="IPR000209">
    <property type="entry name" value="Peptidase_S8/S53_dom"/>
</dbReference>
<accession>A0A075IEX9</accession>
<dbReference type="Pfam" id="PF00082">
    <property type="entry name" value="Peptidase_S8"/>
    <property type="match status" value="1"/>
</dbReference>
<feature type="active site" description="Charge relay system" evidence="5">
    <location>
        <position position="529"/>
    </location>
</feature>
<dbReference type="InterPro" id="IPR034058">
    <property type="entry name" value="TagA/B/C/D_pept_dom"/>
</dbReference>
<feature type="compositionally biased region" description="Basic and acidic residues" evidence="6">
    <location>
        <begin position="1519"/>
        <end position="1529"/>
    </location>
</feature>